<evidence type="ECO:0000313" key="2">
    <source>
        <dbReference type="EMBL" id="GKV36758.1"/>
    </source>
</evidence>
<gene>
    <name evidence="2" type="ORF">SLEP1_g44852</name>
</gene>
<evidence type="ECO:0000256" key="1">
    <source>
        <dbReference type="ARBA" id="ARBA00009737"/>
    </source>
</evidence>
<comment type="similarity">
    <text evidence="1">Belongs to the REF/SRPP family.</text>
</comment>
<dbReference type="Pfam" id="PF05755">
    <property type="entry name" value="REF"/>
    <property type="match status" value="1"/>
</dbReference>
<dbReference type="InterPro" id="IPR008802">
    <property type="entry name" value="REF"/>
</dbReference>
<accession>A0AAV5LHE2</accession>
<dbReference type="EMBL" id="BPVZ01000118">
    <property type="protein sequence ID" value="GKV36758.1"/>
    <property type="molecule type" value="Genomic_DNA"/>
</dbReference>
<reference evidence="2 3" key="1">
    <citation type="journal article" date="2021" name="Commun. Biol.">
        <title>The genome of Shorea leprosula (Dipterocarpaceae) highlights the ecological relevance of drought in aseasonal tropical rainforests.</title>
        <authorList>
            <person name="Ng K.K.S."/>
            <person name="Kobayashi M.J."/>
            <person name="Fawcett J.A."/>
            <person name="Hatakeyama M."/>
            <person name="Paape T."/>
            <person name="Ng C.H."/>
            <person name="Ang C.C."/>
            <person name="Tnah L.H."/>
            <person name="Lee C.T."/>
            <person name="Nishiyama T."/>
            <person name="Sese J."/>
            <person name="O'Brien M.J."/>
            <person name="Copetti D."/>
            <person name="Mohd Noor M.I."/>
            <person name="Ong R.C."/>
            <person name="Putra M."/>
            <person name="Sireger I.Z."/>
            <person name="Indrioko S."/>
            <person name="Kosugi Y."/>
            <person name="Izuno A."/>
            <person name="Isagi Y."/>
            <person name="Lee S.L."/>
            <person name="Shimizu K.K."/>
        </authorList>
    </citation>
    <scope>NUCLEOTIDE SEQUENCE [LARGE SCALE GENOMIC DNA]</scope>
    <source>
        <strain evidence="2">214</strain>
    </source>
</reference>
<sequence length="61" mass="6889">MAAIQALVCMSNLYKYMKQNSRPLRLTISTVDGAIAIIVNPIYEKLKIVPDHLLVFLDDKV</sequence>
<keyword evidence="3" id="KW-1185">Reference proteome</keyword>
<proteinExistence type="inferred from homology"/>
<comment type="caution">
    <text evidence="2">The sequence shown here is derived from an EMBL/GenBank/DDBJ whole genome shotgun (WGS) entry which is preliminary data.</text>
</comment>
<dbReference type="Proteomes" id="UP001054252">
    <property type="component" value="Unassembled WGS sequence"/>
</dbReference>
<dbReference type="AlphaFoldDB" id="A0AAV5LHE2"/>
<organism evidence="2 3">
    <name type="scientific">Rubroshorea leprosula</name>
    <dbReference type="NCBI Taxonomy" id="152421"/>
    <lineage>
        <taxon>Eukaryota</taxon>
        <taxon>Viridiplantae</taxon>
        <taxon>Streptophyta</taxon>
        <taxon>Embryophyta</taxon>
        <taxon>Tracheophyta</taxon>
        <taxon>Spermatophyta</taxon>
        <taxon>Magnoliopsida</taxon>
        <taxon>eudicotyledons</taxon>
        <taxon>Gunneridae</taxon>
        <taxon>Pentapetalae</taxon>
        <taxon>rosids</taxon>
        <taxon>malvids</taxon>
        <taxon>Malvales</taxon>
        <taxon>Dipterocarpaceae</taxon>
        <taxon>Rubroshorea</taxon>
    </lineage>
</organism>
<dbReference type="PANTHER" id="PTHR33732">
    <property type="entry name" value="REF/SRPP-LIKE PROTEIN OS05G0151300/LOC_OS05G05940"/>
    <property type="match status" value="1"/>
</dbReference>
<dbReference type="PANTHER" id="PTHR33732:SF2">
    <property type="entry name" value="REF_SRPP-LIKE PROTEIN"/>
    <property type="match status" value="1"/>
</dbReference>
<name>A0AAV5LHE2_9ROSI</name>
<evidence type="ECO:0000313" key="3">
    <source>
        <dbReference type="Proteomes" id="UP001054252"/>
    </source>
</evidence>
<protein>
    <submittedName>
        <fullName evidence="2">Uncharacterized protein</fullName>
    </submittedName>
</protein>